<reference evidence="3 4" key="1">
    <citation type="submission" date="2019-05" db="EMBL/GenBank/DDBJ databases">
        <title>Mikania micrantha, genome provides insights into the molecular mechanism of rapid growth.</title>
        <authorList>
            <person name="Liu B."/>
        </authorList>
    </citation>
    <scope>NUCLEOTIDE SEQUENCE [LARGE SCALE GENOMIC DNA]</scope>
    <source>
        <strain evidence="3">NLD-2019</strain>
        <tissue evidence="3">Leaf</tissue>
    </source>
</reference>
<evidence type="ECO:0000313" key="3">
    <source>
        <dbReference type="EMBL" id="KAD2804222.1"/>
    </source>
</evidence>
<dbReference type="EMBL" id="SZYD01000018">
    <property type="protein sequence ID" value="KAD2804222.1"/>
    <property type="molecule type" value="Genomic_DNA"/>
</dbReference>
<evidence type="ECO:0000256" key="1">
    <source>
        <dbReference type="SAM" id="MobiDB-lite"/>
    </source>
</evidence>
<keyword evidence="4" id="KW-1185">Reference proteome</keyword>
<evidence type="ECO:0000256" key="2">
    <source>
        <dbReference type="SAM" id="SignalP"/>
    </source>
</evidence>
<sequence length="107" mass="11702">MILTAASIITILHRTTAIPSETLTNSQSRFKIKITRSGGMFKVNDDPITFPDMYHSDSVVILGIRCILSLPKPVDEVSDGDGNPFDETPTKTSGSELIAFAPDRSEY</sequence>
<feature type="chain" id="PRO_5024401705" evidence="2">
    <location>
        <begin position="18"/>
        <end position="107"/>
    </location>
</feature>
<accession>A0A5N6LTW1</accession>
<proteinExistence type="predicted"/>
<feature type="region of interest" description="Disordered" evidence="1">
    <location>
        <begin position="76"/>
        <end position="107"/>
    </location>
</feature>
<name>A0A5N6LTW1_9ASTR</name>
<protein>
    <submittedName>
        <fullName evidence="3">Uncharacterized protein</fullName>
    </submittedName>
</protein>
<gene>
    <name evidence="3" type="ORF">E3N88_37599</name>
</gene>
<keyword evidence="2" id="KW-0732">Signal</keyword>
<feature type="signal peptide" evidence="2">
    <location>
        <begin position="1"/>
        <end position="17"/>
    </location>
</feature>
<dbReference type="AlphaFoldDB" id="A0A5N6LTW1"/>
<organism evidence="3 4">
    <name type="scientific">Mikania micrantha</name>
    <name type="common">bitter vine</name>
    <dbReference type="NCBI Taxonomy" id="192012"/>
    <lineage>
        <taxon>Eukaryota</taxon>
        <taxon>Viridiplantae</taxon>
        <taxon>Streptophyta</taxon>
        <taxon>Embryophyta</taxon>
        <taxon>Tracheophyta</taxon>
        <taxon>Spermatophyta</taxon>
        <taxon>Magnoliopsida</taxon>
        <taxon>eudicotyledons</taxon>
        <taxon>Gunneridae</taxon>
        <taxon>Pentapetalae</taxon>
        <taxon>asterids</taxon>
        <taxon>campanulids</taxon>
        <taxon>Asterales</taxon>
        <taxon>Asteraceae</taxon>
        <taxon>Asteroideae</taxon>
        <taxon>Heliantheae alliance</taxon>
        <taxon>Eupatorieae</taxon>
        <taxon>Mikania</taxon>
    </lineage>
</organism>
<evidence type="ECO:0000313" key="4">
    <source>
        <dbReference type="Proteomes" id="UP000326396"/>
    </source>
</evidence>
<dbReference type="OrthoDB" id="1893649at2759"/>
<dbReference type="Proteomes" id="UP000326396">
    <property type="component" value="Linkage Group LG8"/>
</dbReference>
<comment type="caution">
    <text evidence="3">The sequence shown here is derived from an EMBL/GenBank/DDBJ whole genome shotgun (WGS) entry which is preliminary data.</text>
</comment>